<evidence type="ECO:0000256" key="1">
    <source>
        <dbReference type="SAM" id="MobiDB-lite"/>
    </source>
</evidence>
<accession>A0A5B0S4I7</accession>
<organism evidence="2 3">
    <name type="scientific">Puccinia graminis f. sp. tritici</name>
    <dbReference type="NCBI Taxonomy" id="56615"/>
    <lineage>
        <taxon>Eukaryota</taxon>
        <taxon>Fungi</taxon>
        <taxon>Dikarya</taxon>
        <taxon>Basidiomycota</taxon>
        <taxon>Pucciniomycotina</taxon>
        <taxon>Pucciniomycetes</taxon>
        <taxon>Pucciniales</taxon>
        <taxon>Pucciniaceae</taxon>
        <taxon>Puccinia</taxon>
    </lineage>
</organism>
<feature type="region of interest" description="Disordered" evidence="1">
    <location>
        <begin position="28"/>
        <end position="82"/>
    </location>
</feature>
<feature type="compositionally biased region" description="Basic residues" evidence="1">
    <location>
        <begin position="55"/>
        <end position="64"/>
    </location>
</feature>
<comment type="caution">
    <text evidence="2">The sequence shown here is derived from an EMBL/GenBank/DDBJ whole genome shotgun (WGS) entry which is preliminary data.</text>
</comment>
<protein>
    <submittedName>
        <fullName evidence="2">Uncharacterized protein</fullName>
    </submittedName>
</protein>
<evidence type="ECO:0000313" key="2">
    <source>
        <dbReference type="EMBL" id="KAA1132860.1"/>
    </source>
</evidence>
<sequence>MILGASVIYSDIGVFHPYRYNRAKVVQNSRPGETQVDPVEREFNLAGTQRDGSKKSRPPCRRPGRKGDHMTHQGASGTQGCTGAPRHVRAALWVSMVSLRRDRVDPQEARPGGDWGGRLGVDMAVGSSSLCHGDDTDRGAMRPGSSGTVYGWGGVILATRVKVLHNQSVGQNRRPHSRVGYIPPSTLGRIPWAPSRACSNTCPHGDPGLVGCRGAMGGARLATN</sequence>
<dbReference type="EMBL" id="VDEP01000075">
    <property type="protein sequence ID" value="KAA1132860.1"/>
    <property type="molecule type" value="Genomic_DNA"/>
</dbReference>
<dbReference type="AlphaFoldDB" id="A0A5B0S4I7"/>
<name>A0A5B0S4I7_PUCGR</name>
<dbReference type="Proteomes" id="UP000325313">
    <property type="component" value="Unassembled WGS sequence"/>
</dbReference>
<reference evidence="2 3" key="1">
    <citation type="submission" date="2019-05" db="EMBL/GenBank/DDBJ databases">
        <title>Emergence of the Ug99 lineage of the wheat stem rust pathogen through somatic hybridization.</title>
        <authorList>
            <person name="Li F."/>
            <person name="Upadhyaya N.M."/>
            <person name="Sperschneider J."/>
            <person name="Matny O."/>
            <person name="Nguyen-Phuc H."/>
            <person name="Mago R."/>
            <person name="Raley C."/>
            <person name="Miller M.E."/>
            <person name="Silverstein K.A.T."/>
            <person name="Henningsen E."/>
            <person name="Hirsch C.D."/>
            <person name="Visser B."/>
            <person name="Pretorius Z.A."/>
            <person name="Steffenson B.J."/>
            <person name="Schwessinger B."/>
            <person name="Dodds P.N."/>
            <person name="Figueroa M."/>
        </authorList>
    </citation>
    <scope>NUCLEOTIDE SEQUENCE [LARGE SCALE GENOMIC DNA]</scope>
    <source>
        <strain evidence="2 3">Ug99</strain>
    </source>
</reference>
<evidence type="ECO:0000313" key="3">
    <source>
        <dbReference type="Proteomes" id="UP000325313"/>
    </source>
</evidence>
<gene>
    <name evidence="2" type="ORF">PGTUg99_014712</name>
</gene>
<proteinExistence type="predicted"/>